<dbReference type="GO" id="GO:0005576">
    <property type="term" value="C:extracellular region"/>
    <property type="evidence" value="ECO:0007669"/>
    <property type="project" value="UniProtKB-SubCell"/>
</dbReference>
<proteinExistence type="predicted"/>
<dbReference type="PANTHER" id="PTHR38050">
    <property type="match status" value="1"/>
</dbReference>
<dbReference type="Gene3D" id="3.40.50.1820">
    <property type="entry name" value="alpha/beta hydrolase"/>
    <property type="match status" value="1"/>
</dbReference>
<comment type="subcellular location">
    <subcellularLocation>
        <location evidence="1">Secreted</location>
    </subcellularLocation>
</comment>
<keyword evidence="6" id="KW-0119">Carbohydrate metabolism</keyword>
<keyword evidence="7" id="KW-0624">Polysaccharide degradation</keyword>
<evidence type="ECO:0000256" key="1">
    <source>
        <dbReference type="ARBA" id="ARBA00004613"/>
    </source>
</evidence>
<dbReference type="InterPro" id="IPR003140">
    <property type="entry name" value="PLipase/COase/thioEstase"/>
</dbReference>
<dbReference type="Pfam" id="PF02230">
    <property type="entry name" value="Abhydrolase_2"/>
    <property type="match status" value="1"/>
</dbReference>
<dbReference type="STRING" id="1513793.SAMN06296036_111153"/>
<sequence>MKLLLTFVPAMMVSTLCFGVFKQTKTVGPADRPAELKLPRFYKESKQYPLVVLLHGRGNSASLTDLYLGLSRNQDQLGYALLLPNGTDRLSDGQKVWNATAECCADNPDSDINDSRYLVGLIEEVKASYSINADQVFVMGHSNGGFMSYRLACDTNGLIKGIVSVAGSTFASADQCLTETPINVLQIHGVDDSIVPYDAEGKDYPAAPDTAQRWADRNQCQQVQENLLAQNLLLLTAEPGSDENGNISIDGNLFELSFKAETDEVIYSQCADDTKVGLWSINGADHAPVFIGRNVIRKALEFVGYQK</sequence>
<dbReference type="EMBL" id="FWZT01000011">
    <property type="protein sequence ID" value="SMF38353.1"/>
    <property type="molecule type" value="Genomic_DNA"/>
</dbReference>
<dbReference type="Proteomes" id="UP000192907">
    <property type="component" value="Unassembled WGS sequence"/>
</dbReference>
<dbReference type="InterPro" id="IPR043595">
    <property type="entry name" value="FaeB/C/D"/>
</dbReference>
<dbReference type="AlphaFoldDB" id="A0A1Y6C2A1"/>
<dbReference type="RefSeq" id="WP_159455411.1">
    <property type="nucleotide sequence ID" value="NZ_FWZT01000011.1"/>
</dbReference>
<evidence type="ECO:0000256" key="2">
    <source>
        <dbReference type="ARBA" id="ARBA00022525"/>
    </source>
</evidence>
<dbReference type="PANTHER" id="PTHR38050:SF2">
    <property type="entry name" value="FERULOYL ESTERASE C-RELATED"/>
    <property type="match status" value="1"/>
</dbReference>
<keyword evidence="4" id="KW-0732">Signal</keyword>
<evidence type="ECO:0000256" key="5">
    <source>
        <dbReference type="ARBA" id="ARBA00022801"/>
    </source>
</evidence>
<dbReference type="InterPro" id="IPR029058">
    <property type="entry name" value="AB_hydrolase_fold"/>
</dbReference>
<feature type="domain" description="Phospholipase/carboxylesterase/thioesterase" evidence="8">
    <location>
        <begin position="43"/>
        <end position="200"/>
    </location>
</feature>
<evidence type="ECO:0000256" key="7">
    <source>
        <dbReference type="ARBA" id="ARBA00023326"/>
    </source>
</evidence>
<keyword evidence="3" id="KW-0858">Xylan degradation</keyword>
<evidence type="ECO:0000259" key="8">
    <source>
        <dbReference type="Pfam" id="PF02230"/>
    </source>
</evidence>
<evidence type="ECO:0000256" key="3">
    <source>
        <dbReference type="ARBA" id="ARBA00022651"/>
    </source>
</evidence>
<gene>
    <name evidence="9" type="ORF">SAMN06296036_111153</name>
</gene>
<evidence type="ECO:0000256" key="4">
    <source>
        <dbReference type="ARBA" id="ARBA00022729"/>
    </source>
</evidence>
<reference evidence="10" key="1">
    <citation type="submission" date="2017-04" db="EMBL/GenBank/DDBJ databases">
        <authorList>
            <person name="Varghese N."/>
            <person name="Submissions S."/>
        </authorList>
    </citation>
    <scope>NUCLEOTIDE SEQUENCE [LARGE SCALE GENOMIC DNA]</scope>
    <source>
        <strain evidence="10">RKEM611</strain>
    </source>
</reference>
<evidence type="ECO:0000313" key="9">
    <source>
        <dbReference type="EMBL" id="SMF38353.1"/>
    </source>
</evidence>
<keyword evidence="5" id="KW-0378">Hydrolase</keyword>
<dbReference type="GO" id="GO:0045493">
    <property type="term" value="P:xylan catabolic process"/>
    <property type="evidence" value="ECO:0007669"/>
    <property type="project" value="UniProtKB-KW"/>
</dbReference>
<accession>A0A1Y6C2A1</accession>
<evidence type="ECO:0000313" key="10">
    <source>
        <dbReference type="Proteomes" id="UP000192907"/>
    </source>
</evidence>
<keyword evidence="2" id="KW-0964">Secreted</keyword>
<protein>
    <submittedName>
        <fullName evidence="9">Polyhydroxybutyrate depolymerase</fullName>
    </submittedName>
</protein>
<name>A0A1Y6C2A1_9BACT</name>
<dbReference type="GO" id="GO:0030600">
    <property type="term" value="F:feruloyl esterase activity"/>
    <property type="evidence" value="ECO:0007669"/>
    <property type="project" value="InterPro"/>
</dbReference>
<evidence type="ECO:0000256" key="6">
    <source>
        <dbReference type="ARBA" id="ARBA00023277"/>
    </source>
</evidence>
<dbReference type="SUPFAM" id="SSF53474">
    <property type="entry name" value="alpha/beta-Hydrolases"/>
    <property type="match status" value="1"/>
</dbReference>
<organism evidence="9 10">
    <name type="scientific">Pseudobacteriovorax antillogorgiicola</name>
    <dbReference type="NCBI Taxonomy" id="1513793"/>
    <lineage>
        <taxon>Bacteria</taxon>
        <taxon>Pseudomonadati</taxon>
        <taxon>Bdellovibrionota</taxon>
        <taxon>Oligoflexia</taxon>
        <taxon>Oligoflexales</taxon>
        <taxon>Pseudobacteriovoracaceae</taxon>
        <taxon>Pseudobacteriovorax</taxon>
    </lineage>
</organism>
<keyword evidence="10" id="KW-1185">Reference proteome</keyword>